<feature type="region of interest" description="Disordered" evidence="1">
    <location>
        <begin position="20"/>
        <end position="73"/>
    </location>
</feature>
<name>A0AAE1U5D6_9EUCA</name>
<sequence length="73" mass="8108">MIILQLHTLPSASQDYQLEGITSPRKISNSRGSTSQEENEWSDPRESGTRGGIDNPREMNMELEGRECGGTPM</sequence>
<feature type="compositionally biased region" description="Polar residues" evidence="1">
    <location>
        <begin position="25"/>
        <end position="36"/>
    </location>
</feature>
<dbReference type="AlphaFoldDB" id="A0AAE1U5D6"/>
<evidence type="ECO:0000256" key="1">
    <source>
        <dbReference type="SAM" id="MobiDB-lite"/>
    </source>
</evidence>
<accession>A0AAE1U5D6</accession>
<gene>
    <name evidence="2" type="ORF">Pmani_017867</name>
</gene>
<dbReference type="Proteomes" id="UP001292094">
    <property type="component" value="Unassembled WGS sequence"/>
</dbReference>
<feature type="compositionally biased region" description="Basic and acidic residues" evidence="1">
    <location>
        <begin position="55"/>
        <end position="67"/>
    </location>
</feature>
<proteinExistence type="predicted"/>
<protein>
    <submittedName>
        <fullName evidence="2">Uncharacterized protein</fullName>
    </submittedName>
</protein>
<evidence type="ECO:0000313" key="2">
    <source>
        <dbReference type="EMBL" id="KAK4310577.1"/>
    </source>
</evidence>
<comment type="caution">
    <text evidence="2">The sequence shown here is derived from an EMBL/GenBank/DDBJ whole genome shotgun (WGS) entry which is preliminary data.</text>
</comment>
<organism evidence="2 3">
    <name type="scientific">Petrolisthes manimaculis</name>
    <dbReference type="NCBI Taxonomy" id="1843537"/>
    <lineage>
        <taxon>Eukaryota</taxon>
        <taxon>Metazoa</taxon>
        <taxon>Ecdysozoa</taxon>
        <taxon>Arthropoda</taxon>
        <taxon>Crustacea</taxon>
        <taxon>Multicrustacea</taxon>
        <taxon>Malacostraca</taxon>
        <taxon>Eumalacostraca</taxon>
        <taxon>Eucarida</taxon>
        <taxon>Decapoda</taxon>
        <taxon>Pleocyemata</taxon>
        <taxon>Anomura</taxon>
        <taxon>Galatheoidea</taxon>
        <taxon>Porcellanidae</taxon>
        <taxon>Petrolisthes</taxon>
    </lineage>
</organism>
<dbReference type="EMBL" id="JAWZYT010001624">
    <property type="protein sequence ID" value="KAK4310577.1"/>
    <property type="molecule type" value="Genomic_DNA"/>
</dbReference>
<evidence type="ECO:0000313" key="3">
    <source>
        <dbReference type="Proteomes" id="UP001292094"/>
    </source>
</evidence>
<reference evidence="2" key="1">
    <citation type="submission" date="2023-11" db="EMBL/GenBank/DDBJ databases">
        <title>Genome assemblies of two species of porcelain crab, Petrolisthes cinctipes and Petrolisthes manimaculis (Anomura: Porcellanidae).</title>
        <authorList>
            <person name="Angst P."/>
        </authorList>
    </citation>
    <scope>NUCLEOTIDE SEQUENCE</scope>
    <source>
        <strain evidence="2">PB745_02</strain>
        <tissue evidence="2">Gill</tissue>
    </source>
</reference>
<keyword evidence="3" id="KW-1185">Reference proteome</keyword>